<comment type="caution">
    <text evidence="2">The sequence shown here is derived from an EMBL/GenBank/DDBJ whole genome shotgun (WGS) entry which is preliminary data.</text>
</comment>
<dbReference type="Gene3D" id="1.25.10.10">
    <property type="entry name" value="Leucine-rich Repeat Variant"/>
    <property type="match status" value="1"/>
</dbReference>
<keyword evidence="3" id="KW-1185">Reference proteome</keyword>
<protein>
    <recommendedName>
        <fullName evidence="4">HEAT repeat domain-containing protein</fullName>
    </recommendedName>
</protein>
<feature type="transmembrane region" description="Helical" evidence="1">
    <location>
        <begin position="6"/>
        <end position="26"/>
    </location>
</feature>
<dbReference type="InterPro" id="IPR021133">
    <property type="entry name" value="HEAT_type_2"/>
</dbReference>
<keyword evidence="1" id="KW-0472">Membrane</keyword>
<accession>A0ABR8WBR9</accession>
<dbReference type="PROSITE" id="PS50077">
    <property type="entry name" value="HEAT_REPEAT"/>
    <property type="match status" value="1"/>
</dbReference>
<dbReference type="EMBL" id="JACSPU010000002">
    <property type="protein sequence ID" value="MBD8014368.1"/>
    <property type="molecule type" value="Genomic_DNA"/>
</dbReference>
<dbReference type="Proteomes" id="UP000658980">
    <property type="component" value="Unassembled WGS sequence"/>
</dbReference>
<dbReference type="SUPFAM" id="SSF48371">
    <property type="entry name" value="ARM repeat"/>
    <property type="match status" value="1"/>
</dbReference>
<dbReference type="RefSeq" id="WP_191714605.1">
    <property type="nucleotide sequence ID" value="NZ_JACSPU010000002.1"/>
</dbReference>
<evidence type="ECO:0000313" key="2">
    <source>
        <dbReference type="EMBL" id="MBD8014368.1"/>
    </source>
</evidence>
<reference evidence="2 3" key="1">
    <citation type="submission" date="2020-08" db="EMBL/GenBank/DDBJ databases">
        <title>A Genomic Blueprint of the Chicken Gut Microbiome.</title>
        <authorList>
            <person name="Gilroy R."/>
            <person name="Ravi A."/>
            <person name="Getino M."/>
            <person name="Pursley I."/>
            <person name="Horton D.L."/>
            <person name="Alikhan N.-F."/>
            <person name="Baker D."/>
            <person name="Gharbi K."/>
            <person name="Hall N."/>
            <person name="Watson M."/>
            <person name="Adriaenssens E.M."/>
            <person name="Foster-Nyarko E."/>
            <person name="Jarju S."/>
            <person name="Secka A."/>
            <person name="Antonio M."/>
            <person name="Oren A."/>
            <person name="Chaudhuri R."/>
            <person name="La Ragione R.M."/>
            <person name="Hildebrand F."/>
            <person name="Pallen M.J."/>
        </authorList>
    </citation>
    <scope>NUCLEOTIDE SEQUENCE [LARGE SCALE GENOMIC DNA]</scope>
    <source>
        <strain evidence="2 3">Sa1BUA13</strain>
    </source>
</reference>
<keyword evidence="1" id="KW-1133">Transmembrane helix</keyword>
<proteinExistence type="predicted"/>
<dbReference type="InterPro" id="IPR011989">
    <property type="entry name" value="ARM-like"/>
</dbReference>
<evidence type="ECO:0000256" key="1">
    <source>
        <dbReference type="SAM" id="Phobius"/>
    </source>
</evidence>
<dbReference type="InterPro" id="IPR016024">
    <property type="entry name" value="ARM-type_fold"/>
</dbReference>
<gene>
    <name evidence="2" type="ORF">H9630_05985</name>
</gene>
<keyword evidence="1" id="KW-0812">Transmembrane</keyword>
<name>A0ABR8WBR9_9BACL</name>
<sequence>MIELFIWAVLGLLGIQLLILALLIGWKRRNLADENVIEEALAALKPQFREYIEGAREIEPALPPEKKHRFKLMETMLDEFSAEEFPEMQFSKIHRLAEKYLAEHYRLILKKGQWAERVNALYFIEDFRLFSLKEDVYQHFLRINKRDEEYRQCIRVCATLQEARLMDVAIENKSLSFGMIKELLHRLEDDLLKVTAERMQAKEDISENMLNAFITFSGERRMALLFPFVEQKLRDERKEVRLKAMSSLCHYGEMADPSILLEFYDSEHWQERMYAAKLTGACRFEQYKQNLVDLLSDNVWWVRFAGAENIKVFQGGNAILEQVSIEHTDAYARDIAKHMLTREGGELA</sequence>
<evidence type="ECO:0008006" key="4">
    <source>
        <dbReference type="Google" id="ProtNLM"/>
    </source>
</evidence>
<evidence type="ECO:0000313" key="3">
    <source>
        <dbReference type="Proteomes" id="UP000658980"/>
    </source>
</evidence>
<organism evidence="2 3">
    <name type="scientific">Planococcus wigleyi</name>
    <dbReference type="NCBI Taxonomy" id="2762216"/>
    <lineage>
        <taxon>Bacteria</taxon>
        <taxon>Bacillati</taxon>
        <taxon>Bacillota</taxon>
        <taxon>Bacilli</taxon>
        <taxon>Bacillales</taxon>
        <taxon>Caryophanaceae</taxon>
        <taxon>Planococcus</taxon>
    </lineage>
</organism>